<dbReference type="Proteomes" id="UP001144978">
    <property type="component" value="Unassembled WGS sequence"/>
</dbReference>
<gene>
    <name evidence="1" type="ORF">NUW54_g4272</name>
</gene>
<evidence type="ECO:0000313" key="2">
    <source>
        <dbReference type="Proteomes" id="UP001144978"/>
    </source>
</evidence>
<proteinExistence type="predicted"/>
<accession>A0ACC1PZY8</accession>
<keyword evidence="2" id="KW-1185">Reference proteome</keyword>
<evidence type="ECO:0000313" key="1">
    <source>
        <dbReference type="EMBL" id="KAJ3005587.1"/>
    </source>
</evidence>
<reference evidence="1" key="1">
    <citation type="submission" date="2022-08" db="EMBL/GenBank/DDBJ databases">
        <title>Genome Sequence of Pycnoporus sanguineus.</title>
        <authorList>
            <person name="Buettner E."/>
        </authorList>
    </citation>
    <scope>NUCLEOTIDE SEQUENCE</scope>
    <source>
        <strain evidence="1">CG-C14</strain>
    </source>
</reference>
<sequence>MLAWHSLYPPGRAADPMTHLGIVARIMGFRGFADLCVLAPVTVEGGDEKSGSYRRERDSTDGGVRRTSAPCIDWPYLTPGSSRYVHSATALPAQHRKPSNVDPTRGRRLKYVDKCIASSHGTRHPYPAPHPVMYARVPNAIVASVPAQIDASERLTRAHSSNTVICGA</sequence>
<comment type="caution">
    <text evidence="1">The sequence shown here is derived from an EMBL/GenBank/DDBJ whole genome shotgun (WGS) entry which is preliminary data.</text>
</comment>
<protein>
    <submittedName>
        <fullName evidence="1">Uncharacterized protein</fullName>
    </submittedName>
</protein>
<name>A0ACC1PZY8_9APHY</name>
<organism evidence="1 2">
    <name type="scientific">Trametes sanguinea</name>
    <dbReference type="NCBI Taxonomy" id="158606"/>
    <lineage>
        <taxon>Eukaryota</taxon>
        <taxon>Fungi</taxon>
        <taxon>Dikarya</taxon>
        <taxon>Basidiomycota</taxon>
        <taxon>Agaricomycotina</taxon>
        <taxon>Agaricomycetes</taxon>
        <taxon>Polyporales</taxon>
        <taxon>Polyporaceae</taxon>
        <taxon>Trametes</taxon>
    </lineage>
</organism>
<dbReference type="EMBL" id="JANSHE010000961">
    <property type="protein sequence ID" value="KAJ3005587.1"/>
    <property type="molecule type" value="Genomic_DNA"/>
</dbReference>